<keyword evidence="4" id="KW-0677">Repeat</keyword>
<dbReference type="GO" id="GO:0006002">
    <property type="term" value="P:fructose 6-phosphate metabolic process"/>
    <property type="evidence" value="ECO:0007669"/>
    <property type="project" value="TreeGrafter"/>
</dbReference>
<organism evidence="6 7">
    <name type="scientific">Mesotoga infera</name>
    <dbReference type="NCBI Taxonomy" id="1236046"/>
    <lineage>
        <taxon>Bacteria</taxon>
        <taxon>Thermotogati</taxon>
        <taxon>Thermotogota</taxon>
        <taxon>Thermotogae</taxon>
        <taxon>Kosmotogales</taxon>
        <taxon>Kosmotogaceae</taxon>
        <taxon>Mesotoga</taxon>
    </lineage>
</organism>
<dbReference type="GO" id="GO:0005829">
    <property type="term" value="C:cytosol"/>
    <property type="evidence" value="ECO:0007669"/>
    <property type="project" value="TreeGrafter"/>
</dbReference>
<dbReference type="PANTHER" id="PTHR10937:SF0">
    <property type="entry name" value="GLUTAMINE--FRUCTOSE-6-PHOSPHATE TRANSAMINASE (ISOMERIZING)"/>
    <property type="match status" value="1"/>
</dbReference>
<dbReference type="PANTHER" id="PTHR10937">
    <property type="entry name" value="GLUCOSAMINE--FRUCTOSE-6-PHOSPHATE AMINOTRANSFERASE, ISOMERIZING"/>
    <property type="match status" value="1"/>
</dbReference>
<protein>
    <recommendedName>
        <fullName evidence="3">Glutamine--fructose-6-phosphate aminotransferase [isomerizing]</fullName>
        <ecNumber evidence="2">2.6.1.16</ecNumber>
    </recommendedName>
</protein>
<reference evidence="6 7" key="1">
    <citation type="submission" date="2017-01" db="EMBL/GenBank/DDBJ databases">
        <authorList>
            <person name="Erauso G."/>
        </authorList>
    </citation>
    <scope>NUCLEOTIDE SEQUENCE [LARGE SCALE GENOMIC DNA]</scope>
    <source>
        <strain evidence="6">MESINF1</strain>
    </source>
</reference>
<dbReference type="Pfam" id="PF01380">
    <property type="entry name" value="SIS"/>
    <property type="match status" value="1"/>
</dbReference>
<dbReference type="InterPro" id="IPR046348">
    <property type="entry name" value="SIS_dom_sf"/>
</dbReference>
<dbReference type="Proteomes" id="UP000250796">
    <property type="component" value="Chromosome MESINF"/>
</dbReference>
<proteinExistence type="predicted"/>
<evidence type="ECO:0000256" key="3">
    <source>
        <dbReference type="ARBA" id="ARBA00016090"/>
    </source>
</evidence>
<dbReference type="InterPro" id="IPR035466">
    <property type="entry name" value="GlmS/AgaS_SIS"/>
</dbReference>
<keyword evidence="7" id="KW-1185">Reference proteome</keyword>
<name>A0A7Z7LI92_9BACT</name>
<dbReference type="InterPro" id="IPR001347">
    <property type="entry name" value="SIS_dom"/>
</dbReference>
<evidence type="ECO:0000313" key="6">
    <source>
        <dbReference type="EMBL" id="SSC13953.1"/>
    </source>
</evidence>
<sequence length="334" mass="36673">MSQFKQDFMEQSEAVRLLLSTADDISEKSRKLDSSRVLFTGMGASLHAGSVAATFLRSLGIDSDCVEMSELISYSSPDLLKNYGTIVLISQSGESAELLRFMDDNASLLDRMALVTNNPSSTAGKRLEREKVFPLLAGKERSMGATKTFINSILTTLLMALTWSGTRIDFSKLPESIEEAFETDVTHLVELLAGNRERILVARGYGIGVAKMARLMFAEVSKLSLVFYSGAAFRHGPLELLNDRPVVMTMNPSGETSALMEELHRDIYQKCELITLTNFQSACERSIKVSIGLPEIIAPIPMMAVLQKIANELALKRGFDPGKGIFGSKVTVKE</sequence>
<accession>A0A7Z7LI92</accession>
<evidence type="ECO:0000256" key="1">
    <source>
        <dbReference type="ARBA" id="ARBA00001031"/>
    </source>
</evidence>
<dbReference type="SUPFAM" id="SSF53697">
    <property type="entry name" value="SIS domain"/>
    <property type="match status" value="1"/>
</dbReference>
<dbReference type="RefSeq" id="WP_169700149.1">
    <property type="nucleotide sequence ID" value="NZ_LS974202.1"/>
</dbReference>
<dbReference type="GO" id="GO:0004360">
    <property type="term" value="F:glutamine-fructose-6-phosphate transaminase (isomerizing) activity"/>
    <property type="evidence" value="ECO:0007669"/>
    <property type="project" value="UniProtKB-EC"/>
</dbReference>
<dbReference type="GO" id="GO:0006047">
    <property type="term" value="P:UDP-N-acetylglucosamine metabolic process"/>
    <property type="evidence" value="ECO:0007669"/>
    <property type="project" value="TreeGrafter"/>
</dbReference>
<dbReference type="CDD" id="cd05008">
    <property type="entry name" value="SIS_GlmS_GlmD_1"/>
    <property type="match status" value="1"/>
</dbReference>
<dbReference type="KEGG" id="minf:MESINF_2513"/>
<dbReference type="GO" id="GO:0097367">
    <property type="term" value="F:carbohydrate derivative binding"/>
    <property type="evidence" value="ECO:0007669"/>
    <property type="project" value="InterPro"/>
</dbReference>
<gene>
    <name evidence="6" type="ORF">MESINF_2513</name>
</gene>
<feature type="domain" description="SIS" evidence="5">
    <location>
        <begin position="188"/>
        <end position="324"/>
    </location>
</feature>
<dbReference type="EC" id="2.6.1.16" evidence="2"/>
<dbReference type="GO" id="GO:0016853">
    <property type="term" value="F:isomerase activity"/>
    <property type="evidence" value="ECO:0007669"/>
    <property type="project" value="UniProtKB-KW"/>
</dbReference>
<keyword evidence="6" id="KW-0413">Isomerase</keyword>
<evidence type="ECO:0000256" key="2">
    <source>
        <dbReference type="ARBA" id="ARBA00012916"/>
    </source>
</evidence>
<comment type="catalytic activity">
    <reaction evidence="1">
        <text>D-fructose 6-phosphate + L-glutamine = D-glucosamine 6-phosphate + L-glutamate</text>
        <dbReference type="Rhea" id="RHEA:13237"/>
        <dbReference type="ChEBI" id="CHEBI:29985"/>
        <dbReference type="ChEBI" id="CHEBI:58359"/>
        <dbReference type="ChEBI" id="CHEBI:58725"/>
        <dbReference type="ChEBI" id="CHEBI:61527"/>
        <dbReference type="EC" id="2.6.1.16"/>
    </reaction>
</comment>
<dbReference type="Gene3D" id="3.40.50.10490">
    <property type="entry name" value="Glucose-6-phosphate isomerase like protein, domain 1"/>
    <property type="match status" value="2"/>
</dbReference>
<dbReference type="PROSITE" id="PS51464">
    <property type="entry name" value="SIS"/>
    <property type="match status" value="2"/>
</dbReference>
<evidence type="ECO:0000313" key="7">
    <source>
        <dbReference type="Proteomes" id="UP000250796"/>
    </source>
</evidence>
<dbReference type="AlphaFoldDB" id="A0A7Z7LI92"/>
<evidence type="ECO:0000259" key="5">
    <source>
        <dbReference type="PROSITE" id="PS51464"/>
    </source>
</evidence>
<dbReference type="EMBL" id="LS974202">
    <property type="protein sequence ID" value="SSC13953.1"/>
    <property type="molecule type" value="Genomic_DNA"/>
</dbReference>
<evidence type="ECO:0000256" key="4">
    <source>
        <dbReference type="ARBA" id="ARBA00022737"/>
    </source>
</evidence>
<dbReference type="GO" id="GO:0006487">
    <property type="term" value="P:protein N-linked glycosylation"/>
    <property type="evidence" value="ECO:0007669"/>
    <property type="project" value="TreeGrafter"/>
</dbReference>
<feature type="domain" description="SIS" evidence="5">
    <location>
        <begin position="21"/>
        <end position="170"/>
    </location>
</feature>